<sequence length="81" mass="9321">MSRRCQAWMAKLNYWKIKQLENDKLEALLLDMTAGNAASLTILVDAPRLKTEDSMRGLFAQWYGFLEVSCTPRSSRPQHAF</sequence>
<dbReference type="Proteomes" id="UP000192578">
    <property type="component" value="Unassembled WGS sequence"/>
</dbReference>
<keyword evidence="2" id="KW-1185">Reference proteome</keyword>
<gene>
    <name evidence="1" type="ORF">BV898_18041</name>
</gene>
<accession>A0A9X6NGS4</accession>
<name>A0A9X6NGS4_HYPEX</name>
<evidence type="ECO:0000313" key="1">
    <source>
        <dbReference type="EMBL" id="OWA53620.1"/>
    </source>
</evidence>
<comment type="caution">
    <text evidence="1">The sequence shown here is derived from an EMBL/GenBank/DDBJ whole genome shotgun (WGS) entry which is preliminary data.</text>
</comment>
<proteinExistence type="predicted"/>
<evidence type="ECO:0000313" key="2">
    <source>
        <dbReference type="Proteomes" id="UP000192578"/>
    </source>
</evidence>
<dbReference type="AlphaFoldDB" id="A0A9X6NGS4"/>
<protein>
    <submittedName>
        <fullName evidence="1">Uncharacterized protein</fullName>
    </submittedName>
</protein>
<reference evidence="2" key="1">
    <citation type="submission" date="2017-01" db="EMBL/GenBank/DDBJ databases">
        <title>Comparative genomics of anhydrobiosis in the tardigrade Hypsibius dujardini.</title>
        <authorList>
            <person name="Yoshida Y."/>
            <person name="Koutsovoulos G."/>
            <person name="Laetsch D."/>
            <person name="Stevens L."/>
            <person name="Kumar S."/>
            <person name="Horikawa D."/>
            <person name="Ishino K."/>
            <person name="Komine S."/>
            <person name="Tomita M."/>
            <person name="Blaxter M."/>
            <person name="Arakawa K."/>
        </authorList>
    </citation>
    <scope>NUCLEOTIDE SEQUENCE [LARGE SCALE GENOMIC DNA]</scope>
    <source>
        <strain evidence="2">Z151</strain>
    </source>
</reference>
<organism evidence="1 2">
    <name type="scientific">Hypsibius exemplaris</name>
    <name type="common">Freshwater tardigrade</name>
    <dbReference type="NCBI Taxonomy" id="2072580"/>
    <lineage>
        <taxon>Eukaryota</taxon>
        <taxon>Metazoa</taxon>
        <taxon>Ecdysozoa</taxon>
        <taxon>Tardigrada</taxon>
        <taxon>Eutardigrada</taxon>
        <taxon>Parachela</taxon>
        <taxon>Hypsibioidea</taxon>
        <taxon>Hypsibiidae</taxon>
        <taxon>Hypsibius</taxon>
    </lineage>
</organism>
<dbReference type="EMBL" id="MTYJ01000334">
    <property type="protein sequence ID" value="OWA53620.1"/>
    <property type="molecule type" value="Genomic_DNA"/>
</dbReference>